<accession>A0ABS4TFN1</accession>
<proteinExistence type="predicted"/>
<evidence type="ECO:0000313" key="1">
    <source>
        <dbReference type="EMBL" id="MBP2323227.1"/>
    </source>
</evidence>
<keyword evidence="2" id="KW-1185">Reference proteome</keyword>
<sequence>MSDEDIPAATRLPARAILAELGHRPSSRFRLIHLFDTMVVVDPATLPDRLAKAGFADVDVKTTETRFRFHARKS</sequence>
<name>A0ABS4TFN1_9PSEU</name>
<protein>
    <recommendedName>
        <fullName evidence="3">DUF2249 domain-containing protein</fullName>
    </recommendedName>
</protein>
<dbReference type="RefSeq" id="WP_245378291.1">
    <property type="nucleotide sequence ID" value="NZ_JAGINW010000001.1"/>
</dbReference>
<comment type="caution">
    <text evidence="1">The sequence shown here is derived from an EMBL/GenBank/DDBJ whole genome shotgun (WGS) entry which is preliminary data.</text>
</comment>
<evidence type="ECO:0008006" key="3">
    <source>
        <dbReference type="Google" id="ProtNLM"/>
    </source>
</evidence>
<evidence type="ECO:0000313" key="2">
    <source>
        <dbReference type="Proteomes" id="UP001519332"/>
    </source>
</evidence>
<dbReference type="Proteomes" id="UP001519332">
    <property type="component" value="Unassembled WGS sequence"/>
</dbReference>
<reference evidence="1 2" key="1">
    <citation type="submission" date="2021-03" db="EMBL/GenBank/DDBJ databases">
        <title>Sequencing the genomes of 1000 actinobacteria strains.</title>
        <authorList>
            <person name="Klenk H.-P."/>
        </authorList>
    </citation>
    <scope>NUCLEOTIDE SEQUENCE [LARGE SCALE GENOMIC DNA]</scope>
    <source>
        <strain evidence="1 2">DSM 46670</strain>
    </source>
</reference>
<organism evidence="1 2">
    <name type="scientific">Kibdelosporangium banguiense</name>
    <dbReference type="NCBI Taxonomy" id="1365924"/>
    <lineage>
        <taxon>Bacteria</taxon>
        <taxon>Bacillati</taxon>
        <taxon>Actinomycetota</taxon>
        <taxon>Actinomycetes</taxon>
        <taxon>Pseudonocardiales</taxon>
        <taxon>Pseudonocardiaceae</taxon>
        <taxon>Kibdelosporangium</taxon>
    </lineage>
</organism>
<gene>
    <name evidence="1" type="ORF">JOF56_003612</name>
</gene>
<dbReference type="EMBL" id="JAGINW010000001">
    <property type="protein sequence ID" value="MBP2323227.1"/>
    <property type="molecule type" value="Genomic_DNA"/>
</dbReference>